<protein>
    <submittedName>
        <fullName evidence="2">Uncharacterized protein</fullName>
    </submittedName>
</protein>
<comment type="caution">
    <text evidence="2">The sequence shown here is derived from an EMBL/GenBank/DDBJ whole genome shotgun (WGS) entry which is preliminary data.</text>
</comment>
<proteinExistence type="predicted"/>
<evidence type="ECO:0000313" key="2">
    <source>
        <dbReference type="EMBL" id="MEK0187016.1"/>
    </source>
</evidence>
<dbReference type="EMBL" id="JBBLXS010000292">
    <property type="protein sequence ID" value="MEK0187016.1"/>
    <property type="molecule type" value="Genomic_DNA"/>
</dbReference>
<reference evidence="2 3" key="1">
    <citation type="journal article" date="2020" name="Harmful Algae">
        <title>Molecular and morphological characterization of a novel dihydroanatoxin-a producing Microcoleus species (cyanobacteria) from the Russian River, California, USA.</title>
        <authorList>
            <person name="Conklin K.Y."/>
            <person name="Stancheva R."/>
            <person name="Otten T.G."/>
            <person name="Fadness R."/>
            <person name="Boyer G.L."/>
            <person name="Read B."/>
            <person name="Zhang X."/>
            <person name="Sheath R.G."/>
        </authorList>
    </citation>
    <scope>NUCLEOTIDE SEQUENCE [LARGE SCALE GENOMIC DNA]</scope>
    <source>
        <strain evidence="2 3">PTRS2</strain>
    </source>
</reference>
<gene>
    <name evidence="2" type="ORF">WMG39_19480</name>
</gene>
<feature type="compositionally biased region" description="Basic residues" evidence="1">
    <location>
        <begin position="54"/>
        <end position="71"/>
    </location>
</feature>
<evidence type="ECO:0000256" key="1">
    <source>
        <dbReference type="SAM" id="MobiDB-lite"/>
    </source>
</evidence>
<sequence length="71" mass="7836">MTQAKERLLTDTHSENDCIVLDLEEFDLSDLDALKNTALGNVLEINFSSGSSAHTKHSSHSSHQVHSKSAW</sequence>
<evidence type="ECO:0000313" key="3">
    <source>
        <dbReference type="Proteomes" id="UP001384579"/>
    </source>
</evidence>
<name>A0ABU8YRJ8_9CYAN</name>
<keyword evidence="3" id="KW-1185">Reference proteome</keyword>
<feature type="region of interest" description="Disordered" evidence="1">
    <location>
        <begin position="50"/>
        <end position="71"/>
    </location>
</feature>
<dbReference type="RefSeq" id="WP_340525129.1">
    <property type="nucleotide sequence ID" value="NZ_JBBLXS010000292.1"/>
</dbReference>
<accession>A0ABU8YRJ8</accession>
<dbReference type="Proteomes" id="UP001384579">
    <property type="component" value="Unassembled WGS sequence"/>
</dbReference>
<organism evidence="2 3">
    <name type="scientific">Microcoleus anatoxicus PTRS2</name>
    <dbReference type="NCBI Taxonomy" id="2705321"/>
    <lineage>
        <taxon>Bacteria</taxon>
        <taxon>Bacillati</taxon>
        <taxon>Cyanobacteriota</taxon>
        <taxon>Cyanophyceae</taxon>
        <taxon>Oscillatoriophycideae</taxon>
        <taxon>Oscillatoriales</taxon>
        <taxon>Microcoleaceae</taxon>
        <taxon>Microcoleus</taxon>
        <taxon>Microcoleus anatoxicus</taxon>
    </lineage>
</organism>